<reference evidence="2 3" key="1">
    <citation type="submission" date="2024-09" db="EMBL/GenBank/DDBJ databases">
        <authorList>
            <person name="Lee S.D."/>
        </authorList>
    </citation>
    <scope>NUCLEOTIDE SEQUENCE [LARGE SCALE GENOMIC DNA]</scope>
    <source>
        <strain evidence="2 3">N8-3</strain>
    </source>
</reference>
<dbReference type="Pfam" id="PF13560">
    <property type="entry name" value="HTH_31"/>
    <property type="match status" value="1"/>
</dbReference>
<evidence type="ECO:0000313" key="3">
    <source>
        <dbReference type="Proteomes" id="UP001592531"/>
    </source>
</evidence>
<protein>
    <submittedName>
        <fullName evidence="2">Helix-turn-helix domain-containing protein</fullName>
    </submittedName>
</protein>
<dbReference type="Proteomes" id="UP001592531">
    <property type="component" value="Unassembled WGS sequence"/>
</dbReference>
<dbReference type="CDD" id="cd00093">
    <property type="entry name" value="HTH_XRE"/>
    <property type="match status" value="1"/>
</dbReference>
<name>A0ABV6W4U7_9ACTN</name>
<evidence type="ECO:0000259" key="1">
    <source>
        <dbReference type="Pfam" id="PF19054"/>
    </source>
</evidence>
<dbReference type="InterPro" id="IPR001387">
    <property type="entry name" value="Cro/C1-type_HTH"/>
</dbReference>
<gene>
    <name evidence="2" type="ORF">ACEZDE_30860</name>
</gene>
<comment type="caution">
    <text evidence="2">The sequence shown here is derived from an EMBL/GenBank/DDBJ whole genome shotgun (WGS) entry which is preliminary data.</text>
</comment>
<dbReference type="InterPro" id="IPR010982">
    <property type="entry name" value="Lambda_DNA-bd_dom_sf"/>
</dbReference>
<accession>A0ABV6W4U7</accession>
<organism evidence="2 3">
    <name type="scientific">Streptacidiphilus cavernicola</name>
    <dbReference type="NCBI Taxonomy" id="3342716"/>
    <lineage>
        <taxon>Bacteria</taxon>
        <taxon>Bacillati</taxon>
        <taxon>Actinomycetota</taxon>
        <taxon>Actinomycetes</taxon>
        <taxon>Kitasatosporales</taxon>
        <taxon>Streptomycetaceae</taxon>
        <taxon>Streptacidiphilus</taxon>
    </lineage>
</organism>
<dbReference type="RefSeq" id="WP_380543455.1">
    <property type="nucleotide sequence ID" value="NZ_JBHFAB010000032.1"/>
</dbReference>
<dbReference type="EMBL" id="JBHFAB010000032">
    <property type="protein sequence ID" value="MFC1421010.1"/>
    <property type="molecule type" value="Genomic_DNA"/>
</dbReference>
<proteinExistence type="predicted"/>
<dbReference type="SUPFAM" id="SSF47413">
    <property type="entry name" value="lambda repressor-like DNA-binding domains"/>
    <property type="match status" value="1"/>
</dbReference>
<keyword evidence="3" id="KW-1185">Reference proteome</keyword>
<dbReference type="Pfam" id="PF19054">
    <property type="entry name" value="DUF5753"/>
    <property type="match status" value="1"/>
</dbReference>
<evidence type="ECO:0000313" key="2">
    <source>
        <dbReference type="EMBL" id="MFC1421010.1"/>
    </source>
</evidence>
<feature type="domain" description="DUF5753" evidence="1">
    <location>
        <begin position="116"/>
        <end position="275"/>
    </location>
</feature>
<dbReference type="Gene3D" id="1.10.260.40">
    <property type="entry name" value="lambda repressor-like DNA-binding domains"/>
    <property type="match status" value="1"/>
</dbReference>
<sequence>MSPSPSSSVVAARRALACRLVEIRKDAGITGNELAARCSWHPSKTSRIQSGQTTPSEADIRIWCAACGAEGQIPDLIAASRAVDSMYVEWKRGHRDGMRHAQEKVSGEYERTELSRVYVSNVFPGFFQTADYARALLRSITDFQGTPDDVEEAAAARVDRARFLHQGRHRYVVLMEECVLRYLIGSEEIMAGQLGHLLTLMPLPSVSVGIIPFTARRGIWPLEAFYLFDNQRVAVETLTARLTVLQPGELTDYGHAFSELAKLAVHGARARGLISAAIDALG</sequence>
<dbReference type="InterPro" id="IPR043917">
    <property type="entry name" value="DUF5753"/>
</dbReference>